<protein>
    <submittedName>
        <fullName evidence="1">Uncharacterized protein</fullName>
    </submittedName>
</protein>
<name>A0A2P2IH79_RHIMU</name>
<dbReference type="AlphaFoldDB" id="A0A2P2IH79"/>
<sequence length="48" mass="5752">MCELSMLHIFEVMSNFLLPQTHSLNPFLRHEKKKRKTKKTIFGCIYVI</sequence>
<proteinExistence type="predicted"/>
<evidence type="ECO:0000313" key="1">
    <source>
        <dbReference type="EMBL" id="MBW80580.1"/>
    </source>
</evidence>
<accession>A0A2P2IH79</accession>
<organism evidence="1">
    <name type="scientific">Rhizophora mucronata</name>
    <name type="common">Asiatic mangrove</name>
    <dbReference type="NCBI Taxonomy" id="61149"/>
    <lineage>
        <taxon>Eukaryota</taxon>
        <taxon>Viridiplantae</taxon>
        <taxon>Streptophyta</taxon>
        <taxon>Embryophyta</taxon>
        <taxon>Tracheophyta</taxon>
        <taxon>Spermatophyta</taxon>
        <taxon>Magnoliopsida</taxon>
        <taxon>eudicotyledons</taxon>
        <taxon>Gunneridae</taxon>
        <taxon>Pentapetalae</taxon>
        <taxon>rosids</taxon>
        <taxon>fabids</taxon>
        <taxon>Malpighiales</taxon>
        <taxon>Rhizophoraceae</taxon>
        <taxon>Rhizophora</taxon>
    </lineage>
</organism>
<reference evidence="1" key="1">
    <citation type="submission" date="2018-02" db="EMBL/GenBank/DDBJ databases">
        <title>Rhizophora mucronata_Transcriptome.</title>
        <authorList>
            <person name="Meera S.P."/>
            <person name="Sreeshan A."/>
            <person name="Augustine A."/>
        </authorList>
    </citation>
    <scope>NUCLEOTIDE SEQUENCE</scope>
    <source>
        <tissue evidence="1">Leaf</tissue>
    </source>
</reference>
<dbReference type="EMBL" id="GGEC01000097">
    <property type="protein sequence ID" value="MBW80580.1"/>
    <property type="molecule type" value="Transcribed_RNA"/>
</dbReference>